<organism evidence="1 2">
    <name type="scientific">Amanita muscaria (strain Koide BX008)</name>
    <dbReference type="NCBI Taxonomy" id="946122"/>
    <lineage>
        <taxon>Eukaryota</taxon>
        <taxon>Fungi</taxon>
        <taxon>Dikarya</taxon>
        <taxon>Basidiomycota</taxon>
        <taxon>Agaricomycotina</taxon>
        <taxon>Agaricomycetes</taxon>
        <taxon>Agaricomycetidae</taxon>
        <taxon>Agaricales</taxon>
        <taxon>Pluteineae</taxon>
        <taxon>Amanitaceae</taxon>
        <taxon>Amanita</taxon>
    </lineage>
</organism>
<dbReference type="AlphaFoldDB" id="A0A0C2X3R1"/>
<name>A0A0C2X3R1_AMAMK</name>
<dbReference type="Proteomes" id="UP000054549">
    <property type="component" value="Unassembled WGS sequence"/>
</dbReference>
<sequence length="78" mass="8793">MMCVRFVRFVNAKCQMNRCQKMMVLMHENGGNEMGAIDRKWGILINTKNGMIIKCARMSCLLASKQAIASKLVARNIA</sequence>
<gene>
    <name evidence="1" type="ORF">M378DRAFT_651363</name>
</gene>
<protein>
    <submittedName>
        <fullName evidence="1">Uncharacterized protein</fullName>
    </submittedName>
</protein>
<dbReference type="EMBL" id="KN818255">
    <property type="protein sequence ID" value="KIL63861.1"/>
    <property type="molecule type" value="Genomic_DNA"/>
</dbReference>
<keyword evidence="2" id="KW-1185">Reference proteome</keyword>
<accession>A0A0C2X3R1</accession>
<evidence type="ECO:0000313" key="2">
    <source>
        <dbReference type="Proteomes" id="UP000054549"/>
    </source>
</evidence>
<reference evidence="1 2" key="1">
    <citation type="submission" date="2014-04" db="EMBL/GenBank/DDBJ databases">
        <title>Evolutionary Origins and Diversification of the Mycorrhizal Mutualists.</title>
        <authorList>
            <consortium name="DOE Joint Genome Institute"/>
            <consortium name="Mycorrhizal Genomics Consortium"/>
            <person name="Kohler A."/>
            <person name="Kuo A."/>
            <person name="Nagy L.G."/>
            <person name="Floudas D."/>
            <person name="Copeland A."/>
            <person name="Barry K.W."/>
            <person name="Cichocki N."/>
            <person name="Veneault-Fourrey C."/>
            <person name="LaButti K."/>
            <person name="Lindquist E.A."/>
            <person name="Lipzen A."/>
            <person name="Lundell T."/>
            <person name="Morin E."/>
            <person name="Murat C."/>
            <person name="Riley R."/>
            <person name="Ohm R."/>
            <person name="Sun H."/>
            <person name="Tunlid A."/>
            <person name="Henrissat B."/>
            <person name="Grigoriev I.V."/>
            <person name="Hibbett D.S."/>
            <person name="Martin F."/>
        </authorList>
    </citation>
    <scope>NUCLEOTIDE SEQUENCE [LARGE SCALE GENOMIC DNA]</scope>
    <source>
        <strain evidence="1 2">Koide BX008</strain>
    </source>
</reference>
<proteinExistence type="predicted"/>
<dbReference type="HOGENOM" id="CLU_2621524_0_0_1"/>
<evidence type="ECO:0000313" key="1">
    <source>
        <dbReference type="EMBL" id="KIL63861.1"/>
    </source>
</evidence>
<dbReference type="InParanoid" id="A0A0C2X3R1"/>